<keyword evidence="2 4" id="KW-0560">Oxidoreductase</keyword>
<comment type="similarity">
    <text evidence="1 3">Belongs to the short-chain dehydrogenases/reductases (SDR) family.</text>
</comment>
<evidence type="ECO:0000313" key="6">
    <source>
        <dbReference type="Proteomes" id="UP000435877"/>
    </source>
</evidence>
<evidence type="ECO:0000256" key="2">
    <source>
        <dbReference type="ARBA" id="ARBA00023002"/>
    </source>
</evidence>
<dbReference type="GO" id="GO:0016491">
    <property type="term" value="F:oxidoreductase activity"/>
    <property type="evidence" value="ECO:0007669"/>
    <property type="project" value="UniProtKB-KW"/>
</dbReference>
<evidence type="ECO:0000313" key="5">
    <source>
        <dbReference type="EMBL" id="CAA0111448.1"/>
    </source>
</evidence>
<evidence type="ECO:0000256" key="1">
    <source>
        <dbReference type="ARBA" id="ARBA00006484"/>
    </source>
</evidence>
<dbReference type="Proteomes" id="UP000435877">
    <property type="component" value="Unassembled WGS sequence"/>
</dbReference>
<dbReference type="EMBL" id="CACSIK010000001">
    <property type="protein sequence ID" value="CAA0093505.1"/>
    <property type="molecule type" value="Genomic_DNA"/>
</dbReference>
<gene>
    <name evidence="4" type="primary">ucpA_2</name>
    <name evidence="4" type="ORF">IHBHHGIJ_02486</name>
    <name evidence="5" type="ORF">KFEGEMFD_02673</name>
</gene>
<sequence length="258" mass="28136">MSDNRKTVFITGASRGIGEAVAKLFAHHGWYVGLYSPEVEQLAAISSGIGEEQSTYKFLDVRDKVSIDEAFAHFSAQTGGRLDVLVNNAGVLANGSFEQIDPIEHDKIIDINIKGATHVLQSAFPLLKSTSNSVVINLCSASSIHGWPQLAVYSASKFYIDGLSEALNIEWSQYGIHVTSIKPPFVKSTMLDNMSFDASNKMTVDMTPEQVANAILAAVDSDKVEHILGGDAKLWAFINKCMPRSLRRKIVRSKAGYV</sequence>
<dbReference type="PANTHER" id="PTHR44196">
    <property type="entry name" value="DEHYDROGENASE/REDUCTASE SDR FAMILY MEMBER 7B"/>
    <property type="match status" value="1"/>
</dbReference>
<dbReference type="InterPro" id="IPR002347">
    <property type="entry name" value="SDR_fam"/>
</dbReference>
<dbReference type="PRINTS" id="PR00080">
    <property type="entry name" value="SDRFAMILY"/>
</dbReference>
<evidence type="ECO:0000313" key="4">
    <source>
        <dbReference type="EMBL" id="CAA0093505.1"/>
    </source>
</evidence>
<dbReference type="Gene3D" id="3.40.50.720">
    <property type="entry name" value="NAD(P)-binding Rossmann-like Domain"/>
    <property type="match status" value="1"/>
</dbReference>
<evidence type="ECO:0000313" key="7">
    <source>
        <dbReference type="Proteomes" id="UP000439591"/>
    </source>
</evidence>
<reference evidence="6 7" key="1">
    <citation type="submission" date="2019-11" db="EMBL/GenBank/DDBJ databases">
        <authorList>
            <person name="Holert J."/>
        </authorList>
    </citation>
    <scope>NUCLEOTIDE SEQUENCE [LARGE SCALE GENOMIC DNA]</scope>
    <source>
        <strain evidence="5">BC3_2A</strain>
        <strain evidence="4">SB11_1A</strain>
    </source>
</reference>
<dbReference type="AlphaFoldDB" id="A0A5S9NS93"/>
<dbReference type="EMBL" id="CACSIM010000004">
    <property type="protein sequence ID" value="CAA0111448.1"/>
    <property type="molecule type" value="Genomic_DNA"/>
</dbReference>
<name>A0A5S9NS93_9GAMM</name>
<dbReference type="InterPro" id="IPR036291">
    <property type="entry name" value="NAD(P)-bd_dom_sf"/>
</dbReference>
<dbReference type="RefSeq" id="WP_159269016.1">
    <property type="nucleotide sequence ID" value="NZ_CACSIK010000001.1"/>
</dbReference>
<dbReference type="Proteomes" id="UP000439591">
    <property type="component" value="Unassembled WGS sequence"/>
</dbReference>
<accession>A0A5S9NS93</accession>
<dbReference type="SUPFAM" id="SSF51735">
    <property type="entry name" value="NAD(P)-binding Rossmann-fold domains"/>
    <property type="match status" value="1"/>
</dbReference>
<dbReference type="PRINTS" id="PR00081">
    <property type="entry name" value="GDHRDH"/>
</dbReference>
<evidence type="ECO:0000256" key="3">
    <source>
        <dbReference type="RuleBase" id="RU000363"/>
    </source>
</evidence>
<dbReference type="PANTHER" id="PTHR44196:SF3">
    <property type="entry name" value="SHORT CHAIN DEHYDROGENASE FAMILY PROTEIN"/>
    <property type="match status" value="1"/>
</dbReference>
<protein>
    <submittedName>
        <fullName evidence="4">Oxidoreductase UcpA</fullName>
        <ecNumber evidence="4">1.-.-.-</ecNumber>
    </submittedName>
</protein>
<dbReference type="OrthoDB" id="9787298at2"/>
<dbReference type="Pfam" id="PF00106">
    <property type="entry name" value="adh_short"/>
    <property type="match status" value="1"/>
</dbReference>
<keyword evidence="6" id="KW-1185">Reference proteome</keyword>
<proteinExistence type="inferred from homology"/>
<dbReference type="EC" id="1.-.-.-" evidence="4"/>
<dbReference type="NCBIfam" id="NF006123">
    <property type="entry name" value="PRK08267.1"/>
    <property type="match status" value="1"/>
</dbReference>
<organism evidence="4 6">
    <name type="scientific">Zhongshania aliphaticivorans</name>
    <dbReference type="NCBI Taxonomy" id="1470434"/>
    <lineage>
        <taxon>Bacteria</taxon>
        <taxon>Pseudomonadati</taxon>
        <taxon>Pseudomonadota</taxon>
        <taxon>Gammaproteobacteria</taxon>
        <taxon>Cellvibrionales</taxon>
        <taxon>Spongiibacteraceae</taxon>
        <taxon>Zhongshania</taxon>
    </lineage>
</organism>
<dbReference type="GO" id="GO:0016020">
    <property type="term" value="C:membrane"/>
    <property type="evidence" value="ECO:0007669"/>
    <property type="project" value="TreeGrafter"/>
</dbReference>